<proteinExistence type="predicted"/>
<feature type="compositionally biased region" description="Basic and acidic residues" evidence="2">
    <location>
        <begin position="427"/>
        <end position="437"/>
    </location>
</feature>
<feature type="coiled-coil region" evidence="1">
    <location>
        <begin position="268"/>
        <end position="295"/>
    </location>
</feature>
<keyword evidence="1" id="KW-0175">Coiled coil</keyword>
<reference evidence="3" key="1">
    <citation type="submission" date="2023-03" db="EMBL/GenBank/DDBJ databases">
        <title>Massive genome expansion in bonnet fungi (Mycena s.s.) driven by repeated elements and novel gene families across ecological guilds.</title>
        <authorList>
            <consortium name="Lawrence Berkeley National Laboratory"/>
            <person name="Harder C.B."/>
            <person name="Miyauchi S."/>
            <person name="Viragh M."/>
            <person name="Kuo A."/>
            <person name="Thoen E."/>
            <person name="Andreopoulos B."/>
            <person name="Lu D."/>
            <person name="Skrede I."/>
            <person name="Drula E."/>
            <person name="Henrissat B."/>
            <person name="Morin E."/>
            <person name="Kohler A."/>
            <person name="Barry K."/>
            <person name="LaButti K."/>
            <person name="Morin E."/>
            <person name="Salamov A."/>
            <person name="Lipzen A."/>
            <person name="Mereny Z."/>
            <person name="Hegedus B."/>
            <person name="Baldrian P."/>
            <person name="Stursova M."/>
            <person name="Weitz H."/>
            <person name="Taylor A."/>
            <person name="Grigoriev I.V."/>
            <person name="Nagy L.G."/>
            <person name="Martin F."/>
            <person name="Kauserud H."/>
        </authorList>
    </citation>
    <scope>NUCLEOTIDE SEQUENCE</scope>
    <source>
        <strain evidence="3">CBHHK067</strain>
    </source>
</reference>
<feature type="compositionally biased region" description="Polar residues" evidence="2">
    <location>
        <begin position="937"/>
        <end position="948"/>
    </location>
</feature>
<evidence type="ECO:0000256" key="1">
    <source>
        <dbReference type="SAM" id="Coils"/>
    </source>
</evidence>
<dbReference type="AlphaFoldDB" id="A0AAD7DE92"/>
<feature type="region of interest" description="Disordered" evidence="2">
    <location>
        <begin position="421"/>
        <end position="451"/>
    </location>
</feature>
<comment type="caution">
    <text evidence="3">The sequence shown here is derived from an EMBL/GenBank/DDBJ whole genome shotgun (WGS) entry which is preliminary data.</text>
</comment>
<gene>
    <name evidence="3" type="ORF">B0H17DRAFT_1135713</name>
</gene>
<sequence length="948" mass="102667">MSSTTSYSPPPPLIMPPKNAKTSSLSKPSGRVGKRKNDLDDLEVPLTGPEDDAVAPERQQPRRTVKKAKMTPSYGPAFPTSRDTDVVPSARVGISPLSQKAAVPPKSAEKCFRGRDIPRDLPLSMVMVGVSDASFDFTPAVVYDLEESSLESCSDHELAIYYRGLLYLEDSPRLFHWGHFEGDKWKSFGSKLSAILQALGGAETPAACFTAVRAYFCHLNQARVLYPTLQPYVSETIAVDHPLVVAEVGPRPECKVLEPEPSFSMVNSDEALDDADNAEQDRQFLEIQRVHNERRALILLEVKNRHRQELRNWSKHRNVIVEHLLLREQTEGVDANGALKLALNKSWRCKPAKASSLSNAAGDPGSQNRMILAPGPSHLLVPVGFTASGSSAESAVSHDVPIIADANDLEADNFLQDAKSAADPDVDGLHNSDEHSAQDCSKSKKKGKGKQLVRDSAKMFIPTPPCLSGVKALTINSRLFDVRYHGREPMNWEPPSLFLPPRIDLGVRGQNPSVSRPEVGSGVVFRGWSIWLRGWRRTGSPCDGCQRWCILPVVAVVPYALLRASPVFGSGPGLTSTCPVSAVYPHAINEDESPFDFEYTSAKSRDFLGYYFLTLPSDGRIFLLNGKLYEHIICHNTWLFTQVLGRNMTDVALGLVVAMRENGVPPPVNDGSYTPPTLLSASPNLSPLQPPSRMWPPLSPCSLMLRIMLAVNFVDHVFPAIAKLVDVFEQTSCQLNSQLALINRNALQRVEGETRDEHYSEDSEGAGQGDEWAGDGTDEDVRMRGVEGSGANNASEMGGCRSSETAPDGGECESRNVPSNITVALDMVAEVVTGASSVPAAPVATPPYMFHSLPSIFKHSSVFFGSQTSPPKTPSGLSHKFLSLWIPSAALASPTTAESGDTSLPGAFGMPEHLALPALPLSRKTSPDDVQVDSRVDGSSTAGAASGQ</sequence>
<feature type="region of interest" description="Disordered" evidence="2">
    <location>
        <begin position="789"/>
        <end position="815"/>
    </location>
</feature>
<feature type="region of interest" description="Disordered" evidence="2">
    <location>
        <begin position="752"/>
        <end position="775"/>
    </location>
</feature>
<feature type="compositionally biased region" description="Basic and acidic residues" evidence="2">
    <location>
        <begin position="752"/>
        <end position="761"/>
    </location>
</feature>
<feature type="region of interest" description="Disordered" evidence="2">
    <location>
        <begin position="918"/>
        <end position="948"/>
    </location>
</feature>
<dbReference type="Proteomes" id="UP001221757">
    <property type="component" value="Unassembled WGS sequence"/>
</dbReference>
<evidence type="ECO:0000313" key="3">
    <source>
        <dbReference type="EMBL" id="KAJ7688256.1"/>
    </source>
</evidence>
<dbReference type="EMBL" id="JARKIE010000080">
    <property type="protein sequence ID" value="KAJ7688256.1"/>
    <property type="molecule type" value="Genomic_DNA"/>
</dbReference>
<feature type="region of interest" description="Disordered" evidence="2">
    <location>
        <begin position="1"/>
        <end position="82"/>
    </location>
</feature>
<name>A0AAD7DE92_MYCRO</name>
<accession>A0AAD7DE92</accession>
<keyword evidence="4" id="KW-1185">Reference proteome</keyword>
<evidence type="ECO:0000256" key="2">
    <source>
        <dbReference type="SAM" id="MobiDB-lite"/>
    </source>
</evidence>
<protein>
    <submittedName>
        <fullName evidence="3">Uncharacterized protein</fullName>
    </submittedName>
</protein>
<evidence type="ECO:0000313" key="4">
    <source>
        <dbReference type="Proteomes" id="UP001221757"/>
    </source>
</evidence>
<organism evidence="3 4">
    <name type="scientific">Mycena rosella</name>
    <name type="common">Pink bonnet</name>
    <name type="synonym">Agaricus rosellus</name>
    <dbReference type="NCBI Taxonomy" id="1033263"/>
    <lineage>
        <taxon>Eukaryota</taxon>
        <taxon>Fungi</taxon>
        <taxon>Dikarya</taxon>
        <taxon>Basidiomycota</taxon>
        <taxon>Agaricomycotina</taxon>
        <taxon>Agaricomycetes</taxon>
        <taxon>Agaricomycetidae</taxon>
        <taxon>Agaricales</taxon>
        <taxon>Marasmiineae</taxon>
        <taxon>Mycenaceae</taxon>
        <taxon>Mycena</taxon>
    </lineage>
</organism>